<dbReference type="EMBL" id="JACEIK010017209">
    <property type="protein sequence ID" value="MCE5165813.1"/>
    <property type="molecule type" value="Genomic_DNA"/>
</dbReference>
<reference evidence="1 2" key="1">
    <citation type="journal article" date="2021" name="BMC Genomics">
        <title>Datura genome reveals duplications of psychoactive alkaloid biosynthetic genes and high mutation rate following tissue culture.</title>
        <authorList>
            <person name="Rajewski A."/>
            <person name="Carter-House D."/>
            <person name="Stajich J."/>
            <person name="Litt A."/>
        </authorList>
    </citation>
    <scope>NUCLEOTIDE SEQUENCE [LARGE SCALE GENOMIC DNA]</scope>
    <source>
        <strain evidence="1">AR-01</strain>
    </source>
</reference>
<sequence length="125" mass="13935">MPMKLYVFAFSPCTLSLGSSSSLTSILSSLPSPATGARKGPYECGSVRPGRYDIRVRGSLRFHLSFFNLVFMDEERILIASNNNNSGKKFEVEFRQVWSSQVLGFRALTLVFPFSVRRAARALSC</sequence>
<proteinExistence type="predicted"/>
<evidence type="ECO:0000313" key="1">
    <source>
        <dbReference type="EMBL" id="MCE5165813.1"/>
    </source>
</evidence>
<comment type="caution">
    <text evidence="1">The sequence shown here is derived from an EMBL/GenBank/DDBJ whole genome shotgun (WGS) entry which is preliminary data.</text>
</comment>
<gene>
    <name evidence="1" type="ORF">HAX54_012429</name>
</gene>
<dbReference type="Proteomes" id="UP000823775">
    <property type="component" value="Unassembled WGS sequence"/>
</dbReference>
<name>A0ABS8Y137_DATST</name>
<evidence type="ECO:0000313" key="2">
    <source>
        <dbReference type="Proteomes" id="UP000823775"/>
    </source>
</evidence>
<protein>
    <submittedName>
        <fullName evidence="1">Uncharacterized protein</fullName>
    </submittedName>
</protein>
<keyword evidence="2" id="KW-1185">Reference proteome</keyword>
<organism evidence="1 2">
    <name type="scientific">Datura stramonium</name>
    <name type="common">Jimsonweed</name>
    <name type="synonym">Common thornapple</name>
    <dbReference type="NCBI Taxonomy" id="4076"/>
    <lineage>
        <taxon>Eukaryota</taxon>
        <taxon>Viridiplantae</taxon>
        <taxon>Streptophyta</taxon>
        <taxon>Embryophyta</taxon>
        <taxon>Tracheophyta</taxon>
        <taxon>Spermatophyta</taxon>
        <taxon>Magnoliopsida</taxon>
        <taxon>eudicotyledons</taxon>
        <taxon>Gunneridae</taxon>
        <taxon>Pentapetalae</taxon>
        <taxon>asterids</taxon>
        <taxon>lamiids</taxon>
        <taxon>Solanales</taxon>
        <taxon>Solanaceae</taxon>
        <taxon>Solanoideae</taxon>
        <taxon>Datureae</taxon>
        <taxon>Datura</taxon>
    </lineage>
</organism>
<accession>A0ABS8Y137</accession>